<dbReference type="PROSITE" id="PS50125">
    <property type="entry name" value="GUANYLATE_CYCLASE_2"/>
    <property type="match status" value="1"/>
</dbReference>
<keyword evidence="6" id="KW-0456">Lyase</keyword>
<protein>
    <submittedName>
        <fullName evidence="10">Guanylate cyclase domain-containing protein</fullName>
    </submittedName>
</protein>
<dbReference type="Proteomes" id="UP000282613">
    <property type="component" value="Unassembled WGS sequence"/>
</dbReference>
<dbReference type="InterPro" id="IPR001054">
    <property type="entry name" value="A/G_cyclase"/>
</dbReference>
<proteinExistence type="predicted"/>
<dbReference type="EMBL" id="UYRS01020902">
    <property type="protein sequence ID" value="VDK49645.1"/>
    <property type="molecule type" value="Genomic_DNA"/>
</dbReference>
<dbReference type="SUPFAM" id="SSF55073">
    <property type="entry name" value="Nucleotide cyclase"/>
    <property type="match status" value="1"/>
</dbReference>
<reference evidence="8 9" key="2">
    <citation type="submission" date="2018-11" db="EMBL/GenBank/DDBJ databases">
        <authorList>
            <consortium name="Pathogen Informatics"/>
        </authorList>
    </citation>
    <scope>NUCLEOTIDE SEQUENCE [LARGE SCALE GENOMIC DNA]</scope>
</reference>
<evidence type="ECO:0000313" key="10">
    <source>
        <dbReference type="WBParaSite" id="TASK_0001019201-mRNA-1"/>
    </source>
</evidence>
<dbReference type="GO" id="GO:0004383">
    <property type="term" value="F:guanylate cyclase activity"/>
    <property type="evidence" value="ECO:0007669"/>
    <property type="project" value="TreeGrafter"/>
</dbReference>
<evidence type="ECO:0000256" key="4">
    <source>
        <dbReference type="ARBA" id="ARBA00022989"/>
    </source>
</evidence>
<dbReference type="OrthoDB" id="60033at2759"/>
<name>A0A0R3WH49_TAEAS</name>
<dbReference type="GO" id="GO:0001653">
    <property type="term" value="F:peptide receptor activity"/>
    <property type="evidence" value="ECO:0007669"/>
    <property type="project" value="TreeGrafter"/>
</dbReference>
<dbReference type="GO" id="GO:0035556">
    <property type="term" value="P:intracellular signal transduction"/>
    <property type="evidence" value="ECO:0007669"/>
    <property type="project" value="InterPro"/>
</dbReference>
<evidence type="ECO:0000256" key="1">
    <source>
        <dbReference type="ARBA" id="ARBA00004370"/>
    </source>
</evidence>
<keyword evidence="9" id="KW-1185">Reference proteome</keyword>
<evidence type="ECO:0000256" key="2">
    <source>
        <dbReference type="ARBA" id="ARBA00022692"/>
    </source>
</evidence>
<dbReference type="WBParaSite" id="TASK_0001019201-mRNA-1">
    <property type="protein sequence ID" value="TASK_0001019201-mRNA-1"/>
    <property type="gene ID" value="TASK_0001019201"/>
</dbReference>
<evidence type="ECO:0000313" key="8">
    <source>
        <dbReference type="EMBL" id="VDK49645.1"/>
    </source>
</evidence>
<dbReference type="Pfam" id="PF00211">
    <property type="entry name" value="Guanylate_cyc"/>
    <property type="match status" value="1"/>
</dbReference>
<keyword evidence="2" id="KW-0812">Transmembrane</keyword>
<dbReference type="PANTHER" id="PTHR11920">
    <property type="entry name" value="GUANYLYL CYCLASE"/>
    <property type="match status" value="1"/>
</dbReference>
<evidence type="ECO:0000313" key="9">
    <source>
        <dbReference type="Proteomes" id="UP000282613"/>
    </source>
</evidence>
<gene>
    <name evidence="8" type="ORF">TASK_LOCUS10193</name>
</gene>
<keyword evidence="4" id="KW-1133">Transmembrane helix</keyword>
<dbReference type="AlphaFoldDB" id="A0A0R3WH49"/>
<evidence type="ECO:0000256" key="5">
    <source>
        <dbReference type="ARBA" id="ARBA00023136"/>
    </source>
</evidence>
<sequence length="108" mass="12147">MMEDYSCRLEEQVKTRTRELEVEKRKKDLLIQRMLPPFVAEALKAGVAVAPESYDEVSIHISDIVGFATISAMSTPLQVVDLLNDLYTLFDKTIANYDVYEVGSTKGS</sequence>
<feature type="domain" description="Guanylate cyclase" evidence="7">
    <location>
        <begin position="58"/>
        <end position="108"/>
    </location>
</feature>
<dbReference type="Gene3D" id="3.30.70.1230">
    <property type="entry name" value="Nucleotide cyclase"/>
    <property type="match status" value="1"/>
</dbReference>
<reference evidence="10" key="1">
    <citation type="submission" date="2017-02" db="UniProtKB">
        <authorList>
            <consortium name="WormBaseParasite"/>
        </authorList>
    </citation>
    <scope>IDENTIFICATION</scope>
</reference>
<dbReference type="PANTHER" id="PTHR11920:SF462">
    <property type="entry name" value="GUANYLATE CYCLASE"/>
    <property type="match status" value="1"/>
</dbReference>
<dbReference type="GO" id="GO:0005886">
    <property type="term" value="C:plasma membrane"/>
    <property type="evidence" value="ECO:0007669"/>
    <property type="project" value="TreeGrafter"/>
</dbReference>
<dbReference type="GO" id="GO:0007168">
    <property type="term" value="P:receptor guanylyl cyclase signaling pathway"/>
    <property type="evidence" value="ECO:0007669"/>
    <property type="project" value="TreeGrafter"/>
</dbReference>
<keyword evidence="5" id="KW-0472">Membrane</keyword>
<comment type="subcellular location">
    <subcellularLocation>
        <location evidence="1">Membrane</location>
    </subcellularLocation>
</comment>
<dbReference type="STRING" id="60517.A0A0R3WH49"/>
<dbReference type="InterPro" id="IPR029787">
    <property type="entry name" value="Nucleotide_cyclase"/>
</dbReference>
<dbReference type="Gene3D" id="6.10.250.780">
    <property type="match status" value="1"/>
</dbReference>
<accession>A0A0R3WH49</accession>
<keyword evidence="3" id="KW-0547">Nucleotide-binding</keyword>
<dbReference type="GO" id="GO:0000166">
    <property type="term" value="F:nucleotide binding"/>
    <property type="evidence" value="ECO:0007669"/>
    <property type="project" value="UniProtKB-KW"/>
</dbReference>
<evidence type="ECO:0000256" key="6">
    <source>
        <dbReference type="ARBA" id="ARBA00023239"/>
    </source>
</evidence>
<organism evidence="10">
    <name type="scientific">Taenia asiatica</name>
    <name type="common">Asian tapeworm</name>
    <dbReference type="NCBI Taxonomy" id="60517"/>
    <lineage>
        <taxon>Eukaryota</taxon>
        <taxon>Metazoa</taxon>
        <taxon>Spiralia</taxon>
        <taxon>Lophotrochozoa</taxon>
        <taxon>Platyhelminthes</taxon>
        <taxon>Cestoda</taxon>
        <taxon>Eucestoda</taxon>
        <taxon>Cyclophyllidea</taxon>
        <taxon>Taeniidae</taxon>
        <taxon>Taenia</taxon>
    </lineage>
</organism>
<evidence type="ECO:0000256" key="3">
    <source>
        <dbReference type="ARBA" id="ARBA00022741"/>
    </source>
</evidence>
<dbReference type="GO" id="GO:0004016">
    <property type="term" value="F:adenylate cyclase activity"/>
    <property type="evidence" value="ECO:0007669"/>
    <property type="project" value="TreeGrafter"/>
</dbReference>
<evidence type="ECO:0000259" key="7">
    <source>
        <dbReference type="PROSITE" id="PS50125"/>
    </source>
</evidence>
<dbReference type="InterPro" id="IPR050401">
    <property type="entry name" value="Cyclic_nucleotide_synthase"/>
</dbReference>